<name>A0A518B014_9BACT</name>
<dbReference type="RefSeq" id="WP_145255969.1">
    <property type="nucleotide sequence ID" value="NZ_CP036279.1"/>
</dbReference>
<evidence type="ECO:0000313" key="2">
    <source>
        <dbReference type="Proteomes" id="UP000317093"/>
    </source>
</evidence>
<protein>
    <submittedName>
        <fullName evidence="1">Carboxylate-amine ligase YbdK</fullName>
    </submittedName>
</protein>
<keyword evidence="1" id="KW-0436">Ligase</keyword>
<accession>A0A518B014</accession>
<dbReference type="Proteomes" id="UP000317093">
    <property type="component" value="Chromosome"/>
</dbReference>
<dbReference type="OrthoDB" id="143227at2"/>
<dbReference type="InterPro" id="IPR014746">
    <property type="entry name" value="Gln_synth/guanido_kin_cat_dom"/>
</dbReference>
<sequence>MLTDDDFGFGIEAEYLLVDSDSHRPLWKDDLSFEKLNALLESIPCDDLGSLDGLEVEPPHRKRMPYVVEGYHLPDPEFQPVDLLPKGIEIRTPISTSIDECVRSLRLLFDRLQEVLEDAGMYATAISHHPTAKDFSGPRNKRREDYWRWSMVAMTTFGPDINVSLPKRLHQRLDMDDLFAKTHCYAPALTALTLSSPLYEGQRWIPGGRTGYSVRTYRRSQVGAVIEPHPEERRRLEFKTFEMPPCLEDFKAHLLLWLGLLLDEALPGRATSTHCAQQLRRVSIDGLTRRETRDGAWEAIDACEHVLASHDFDATPLEVMRQRLHHGRSPAHDMIDLADQAGSIERFFQLTGETGTAAIAPPEKA</sequence>
<dbReference type="AlphaFoldDB" id="A0A518B014"/>
<evidence type="ECO:0000313" key="1">
    <source>
        <dbReference type="EMBL" id="QDU60316.1"/>
    </source>
</evidence>
<dbReference type="Pfam" id="PF04107">
    <property type="entry name" value="GCS2"/>
    <property type="match status" value="1"/>
</dbReference>
<keyword evidence="2" id="KW-1185">Reference proteome</keyword>
<organism evidence="1 2">
    <name type="scientific">Kolteria novifilia</name>
    <dbReference type="NCBI Taxonomy" id="2527975"/>
    <lineage>
        <taxon>Bacteria</taxon>
        <taxon>Pseudomonadati</taxon>
        <taxon>Planctomycetota</taxon>
        <taxon>Planctomycetia</taxon>
        <taxon>Kolteriales</taxon>
        <taxon>Kolteriaceae</taxon>
        <taxon>Kolteria</taxon>
    </lineage>
</organism>
<dbReference type="GO" id="GO:0042398">
    <property type="term" value="P:modified amino acid biosynthetic process"/>
    <property type="evidence" value="ECO:0007669"/>
    <property type="project" value="InterPro"/>
</dbReference>
<dbReference type="KEGG" id="knv:Pan216_11550"/>
<dbReference type="EMBL" id="CP036279">
    <property type="protein sequence ID" value="QDU60316.1"/>
    <property type="molecule type" value="Genomic_DNA"/>
</dbReference>
<gene>
    <name evidence="1" type="primary">ybdK_1</name>
    <name evidence="1" type="ORF">Pan216_11550</name>
</gene>
<proteinExistence type="predicted"/>
<reference evidence="1 2" key="1">
    <citation type="submission" date="2019-02" db="EMBL/GenBank/DDBJ databases">
        <title>Deep-cultivation of Planctomycetes and their phenomic and genomic characterization uncovers novel biology.</title>
        <authorList>
            <person name="Wiegand S."/>
            <person name="Jogler M."/>
            <person name="Boedeker C."/>
            <person name="Pinto D."/>
            <person name="Vollmers J."/>
            <person name="Rivas-Marin E."/>
            <person name="Kohn T."/>
            <person name="Peeters S.H."/>
            <person name="Heuer A."/>
            <person name="Rast P."/>
            <person name="Oberbeckmann S."/>
            <person name="Bunk B."/>
            <person name="Jeske O."/>
            <person name="Meyerdierks A."/>
            <person name="Storesund J.E."/>
            <person name="Kallscheuer N."/>
            <person name="Luecker S."/>
            <person name="Lage O.M."/>
            <person name="Pohl T."/>
            <person name="Merkel B.J."/>
            <person name="Hornburger P."/>
            <person name="Mueller R.-W."/>
            <person name="Bruemmer F."/>
            <person name="Labrenz M."/>
            <person name="Spormann A.M."/>
            <person name="Op den Camp H."/>
            <person name="Overmann J."/>
            <person name="Amann R."/>
            <person name="Jetten M.S.M."/>
            <person name="Mascher T."/>
            <person name="Medema M.H."/>
            <person name="Devos D.P."/>
            <person name="Kaster A.-K."/>
            <person name="Ovreas L."/>
            <person name="Rohde M."/>
            <person name="Galperin M.Y."/>
            <person name="Jogler C."/>
        </authorList>
    </citation>
    <scope>NUCLEOTIDE SEQUENCE [LARGE SCALE GENOMIC DNA]</scope>
    <source>
        <strain evidence="1 2">Pan216</strain>
    </source>
</reference>
<dbReference type="InterPro" id="IPR006336">
    <property type="entry name" value="GCS2"/>
</dbReference>
<dbReference type="SUPFAM" id="SSF55931">
    <property type="entry name" value="Glutamine synthetase/guanido kinase"/>
    <property type="match status" value="1"/>
</dbReference>
<dbReference type="Gene3D" id="3.30.590.20">
    <property type="match status" value="1"/>
</dbReference>
<dbReference type="GO" id="GO:0004357">
    <property type="term" value="F:glutamate-cysteine ligase activity"/>
    <property type="evidence" value="ECO:0007669"/>
    <property type="project" value="InterPro"/>
</dbReference>